<protein>
    <submittedName>
        <fullName evidence="5">Multidrug resistance protein MdtA</fullName>
    </submittedName>
</protein>
<dbReference type="NCBIfam" id="TIGR01730">
    <property type="entry name" value="RND_mfp"/>
    <property type="match status" value="1"/>
</dbReference>
<dbReference type="GO" id="GO:1990281">
    <property type="term" value="C:efflux pump complex"/>
    <property type="evidence" value="ECO:0007669"/>
    <property type="project" value="TreeGrafter"/>
</dbReference>
<evidence type="ECO:0000259" key="4">
    <source>
        <dbReference type="Pfam" id="PF25917"/>
    </source>
</evidence>
<dbReference type="InterPro" id="IPR058624">
    <property type="entry name" value="MdtA-like_HH"/>
</dbReference>
<dbReference type="Gene3D" id="2.40.30.170">
    <property type="match status" value="1"/>
</dbReference>
<evidence type="ECO:0000256" key="1">
    <source>
        <dbReference type="ARBA" id="ARBA00009477"/>
    </source>
</evidence>
<comment type="similarity">
    <text evidence="1">Belongs to the membrane fusion protein (MFP) (TC 8.A.1) family.</text>
</comment>
<feature type="domain" description="Multidrug resistance protein MdtA-like alpha-helical hairpin" evidence="3">
    <location>
        <begin position="114"/>
        <end position="181"/>
    </location>
</feature>
<dbReference type="Pfam" id="PF25876">
    <property type="entry name" value="HH_MFP_RND"/>
    <property type="match status" value="1"/>
</dbReference>
<dbReference type="EMBL" id="VJOL01000040">
    <property type="protein sequence ID" value="TSE28663.1"/>
    <property type="molecule type" value="Genomic_DNA"/>
</dbReference>
<dbReference type="InterPro" id="IPR006143">
    <property type="entry name" value="RND_pump_MFP"/>
</dbReference>
<dbReference type="PANTHER" id="PTHR30469">
    <property type="entry name" value="MULTIDRUG RESISTANCE PROTEIN MDTA"/>
    <property type="match status" value="1"/>
</dbReference>
<dbReference type="Gene3D" id="1.10.287.470">
    <property type="entry name" value="Helix hairpin bin"/>
    <property type="match status" value="1"/>
</dbReference>
<comment type="caution">
    <text evidence="5">The sequence shown here is derived from an EMBL/GenBank/DDBJ whole genome shotgun (WGS) entry which is preliminary data.</text>
</comment>
<dbReference type="Gene3D" id="2.40.50.100">
    <property type="match status" value="1"/>
</dbReference>
<dbReference type="PANTHER" id="PTHR30469:SF15">
    <property type="entry name" value="HLYD FAMILY OF SECRETION PROTEINS"/>
    <property type="match status" value="1"/>
</dbReference>
<name>A0A554WYK9_9BURK</name>
<accession>A0A554WYK9</accession>
<dbReference type="InterPro" id="IPR058625">
    <property type="entry name" value="MdtA-like_BSH"/>
</dbReference>
<dbReference type="AlphaFoldDB" id="A0A554WYK9"/>
<dbReference type="Pfam" id="PF25917">
    <property type="entry name" value="BSH_RND"/>
    <property type="match status" value="1"/>
</dbReference>
<reference evidence="5 6" key="1">
    <citation type="submission" date="2019-07" db="EMBL/GenBank/DDBJ databases">
        <title>Tepidimonas thermarum AA-1 draft genome.</title>
        <authorList>
            <person name="Da Costa M.S."/>
            <person name="Froufe H.J.C."/>
            <person name="Egas C."/>
            <person name="Albuquerque L."/>
        </authorList>
    </citation>
    <scope>NUCLEOTIDE SEQUENCE [LARGE SCALE GENOMIC DNA]</scope>
    <source>
        <strain evidence="5 6">AA-1</strain>
    </source>
</reference>
<dbReference type="Gene3D" id="2.40.420.20">
    <property type="match status" value="1"/>
</dbReference>
<gene>
    <name evidence="5" type="primary">mdtA_4</name>
    <name evidence="5" type="ORF">Tther_01919</name>
</gene>
<evidence type="ECO:0000313" key="6">
    <source>
        <dbReference type="Proteomes" id="UP000318542"/>
    </source>
</evidence>
<dbReference type="SUPFAM" id="SSF111369">
    <property type="entry name" value="HlyD-like secretion proteins"/>
    <property type="match status" value="1"/>
</dbReference>
<organism evidence="5 6">
    <name type="scientific">Tepidimonas thermarum</name>
    <dbReference type="NCBI Taxonomy" id="335431"/>
    <lineage>
        <taxon>Bacteria</taxon>
        <taxon>Pseudomonadati</taxon>
        <taxon>Pseudomonadota</taxon>
        <taxon>Betaproteobacteria</taxon>
        <taxon>Burkholderiales</taxon>
        <taxon>Tepidimonas</taxon>
    </lineage>
</organism>
<sequence>MKRMLKWGLPLVVLALVVGLSVRGVQQRRAQAALEAAPATAVALEIAPSDQLRVQRLPVQRTVAVSGTVEALHTALVKAKVAGELRALRVREGEPVRAGQVLGELDATEYEARLRQAQQQAAAAHAQLEIAERALQNNRALVEQGFISRNALDTSVSNAAAARANLLAAQAAVDLARKALDDTLLRAPLDGWVSQRFAQPGERLGVDARVLEVVDLRALELRATLAPEEVGQVRVGAQAVLQVDGLAEPVAARVARLNPSVQAGTRAVPVYLALTPRADLRHGLFATGHIEVARETALALPESAIRLDAARPYVLLLQGERVVRRTVTLGPRGTAGGEPVRIVTDGLAEGDVVLAGTVGALPEGVVVRLAARAAGQ</sequence>
<feature type="coiled-coil region" evidence="2">
    <location>
        <begin position="107"/>
        <end position="134"/>
    </location>
</feature>
<evidence type="ECO:0000259" key="3">
    <source>
        <dbReference type="Pfam" id="PF25876"/>
    </source>
</evidence>
<dbReference type="GO" id="GO:0015562">
    <property type="term" value="F:efflux transmembrane transporter activity"/>
    <property type="evidence" value="ECO:0007669"/>
    <property type="project" value="TreeGrafter"/>
</dbReference>
<dbReference type="OrthoDB" id="5502471at2"/>
<keyword evidence="2" id="KW-0175">Coiled coil</keyword>
<keyword evidence="6" id="KW-1185">Reference proteome</keyword>
<dbReference type="Proteomes" id="UP000318542">
    <property type="component" value="Unassembled WGS sequence"/>
</dbReference>
<proteinExistence type="inferred from homology"/>
<evidence type="ECO:0000313" key="5">
    <source>
        <dbReference type="EMBL" id="TSE28663.1"/>
    </source>
</evidence>
<evidence type="ECO:0000256" key="2">
    <source>
        <dbReference type="SAM" id="Coils"/>
    </source>
</evidence>
<feature type="domain" description="Multidrug resistance protein MdtA-like barrel-sandwich hybrid" evidence="4">
    <location>
        <begin position="74"/>
        <end position="201"/>
    </location>
</feature>